<dbReference type="PANTHER" id="PTHR47510">
    <property type="entry name" value="REVERSE TRANSCRIPTASE DOMAIN-CONTAINING PROTEIN"/>
    <property type="match status" value="1"/>
</dbReference>
<dbReference type="EMBL" id="CACRXK020004265">
    <property type="protein sequence ID" value="CAB4002130.1"/>
    <property type="molecule type" value="Genomic_DNA"/>
</dbReference>
<evidence type="ECO:0000313" key="3">
    <source>
        <dbReference type="Proteomes" id="UP001152795"/>
    </source>
</evidence>
<protein>
    <recommendedName>
        <fullName evidence="1">Reverse transcriptase domain-containing protein</fullName>
    </recommendedName>
</protein>
<comment type="caution">
    <text evidence="2">The sequence shown here is derived from an EMBL/GenBank/DDBJ whole genome shotgun (WGS) entry which is preliminary data.</text>
</comment>
<keyword evidence="3" id="KW-1185">Reference proteome</keyword>
<sequence length="621" mass="70806">MKNFNDEEFLNDIRQINWSDINSQNNPNDMWTAWFTKFSDILDIHAPVLTKRLRCKKSPWINSLLIHKLRERDSLKKRFDKNPNDQIWSRYKKARNEANKLIKKSKRDYFMTRINTAKNDPKKTWRLINELSSRKANATTNVKTIKHDGAEITNSADIANAFNTYFTTIGDNLAKNLPSSDVNPISYINPVNSSFSFAEINVETVIKTLKSINPNKATGPDNVPCKVLKIAAEILSPSLTAIFNRSISMGIYPDDWKMARVLPIFKNGDKGDLGNYQPISIISAIAKSFGRLVYDQFYAYLTDNQLINPYQSGFRSNYSTLTSLLEATNNWCVNIVRGLLNGVVFIDLKKAFDTIDYNILLSKLKAYGVVDLAQSWFRSYLTDRRQKCFVNARTKAELHRVIDITNVALQMKIVYGMQDVFSGYILYLKLWSSNSNPKLVGRWYLEHLYNTRVISKHLRLDRGTETVDMSTIHAFLIKDADPSSSDGDTVHYGPSTNNKGSDIICFHPSHTKGIEYFQGHNMEFAQGQMSEGCPNAQRNTVLCHFHVAIFDCSSTGFELRKQAIDEVAQLSGVMDVGDDYLSQVVRQECERVIPELDNVKPQDAATTFIVLKKYYRNDAGN</sequence>
<dbReference type="Pfam" id="PF00078">
    <property type="entry name" value="RVT_1"/>
    <property type="match status" value="1"/>
</dbReference>
<dbReference type="InterPro" id="IPR043502">
    <property type="entry name" value="DNA/RNA_pol_sf"/>
</dbReference>
<name>A0A7D9IBD9_PARCT</name>
<dbReference type="SUPFAM" id="SSF56672">
    <property type="entry name" value="DNA/RNA polymerases"/>
    <property type="match status" value="1"/>
</dbReference>
<dbReference type="AlphaFoldDB" id="A0A7D9IBD9"/>
<evidence type="ECO:0000259" key="1">
    <source>
        <dbReference type="Pfam" id="PF00078"/>
    </source>
</evidence>
<dbReference type="InterPro" id="IPR000477">
    <property type="entry name" value="RT_dom"/>
</dbReference>
<dbReference type="PANTHER" id="PTHR47510:SF3">
    <property type="entry name" value="ENDO_EXONUCLEASE_PHOSPHATASE DOMAIN-CONTAINING PROTEIN"/>
    <property type="match status" value="1"/>
</dbReference>
<reference evidence="2" key="1">
    <citation type="submission" date="2020-04" db="EMBL/GenBank/DDBJ databases">
        <authorList>
            <person name="Alioto T."/>
            <person name="Alioto T."/>
            <person name="Gomez Garrido J."/>
        </authorList>
    </citation>
    <scope>NUCLEOTIDE SEQUENCE</scope>
    <source>
        <strain evidence="2">A484AB</strain>
    </source>
</reference>
<gene>
    <name evidence="2" type="ORF">PACLA_8A057040</name>
</gene>
<evidence type="ECO:0000313" key="2">
    <source>
        <dbReference type="EMBL" id="CAB4002130.1"/>
    </source>
</evidence>
<organism evidence="2 3">
    <name type="scientific">Paramuricea clavata</name>
    <name type="common">Red gorgonian</name>
    <name type="synonym">Violescent sea-whip</name>
    <dbReference type="NCBI Taxonomy" id="317549"/>
    <lineage>
        <taxon>Eukaryota</taxon>
        <taxon>Metazoa</taxon>
        <taxon>Cnidaria</taxon>
        <taxon>Anthozoa</taxon>
        <taxon>Octocorallia</taxon>
        <taxon>Malacalcyonacea</taxon>
        <taxon>Plexauridae</taxon>
        <taxon>Paramuricea</taxon>
    </lineage>
</organism>
<dbReference type="OrthoDB" id="8952004at2759"/>
<proteinExistence type="predicted"/>
<dbReference type="Proteomes" id="UP001152795">
    <property type="component" value="Unassembled WGS sequence"/>
</dbReference>
<accession>A0A7D9IBD9</accession>
<feature type="domain" description="Reverse transcriptase" evidence="1">
    <location>
        <begin position="270"/>
        <end position="387"/>
    </location>
</feature>